<proteinExistence type="predicted"/>
<organism evidence="2 3">
    <name type="scientific">Aphanomyces euteiches</name>
    <dbReference type="NCBI Taxonomy" id="100861"/>
    <lineage>
        <taxon>Eukaryota</taxon>
        <taxon>Sar</taxon>
        <taxon>Stramenopiles</taxon>
        <taxon>Oomycota</taxon>
        <taxon>Saprolegniomycetes</taxon>
        <taxon>Saprolegniales</taxon>
        <taxon>Verrucalvaceae</taxon>
        <taxon>Aphanomyces</taxon>
    </lineage>
</organism>
<feature type="compositionally biased region" description="Basic and acidic residues" evidence="1">
    <location>
        <begin position="37"/>
        <end position="51"/>
    </location>
</feature>
<protein>
    <submittedName>
        <fullName evidence="2">Uncharacterized protein</fullName>
    </submittedName>
</protein>
<evidence type="ECO:0000313" key="3">
    <source>
        <dbReference type="Proteomes" id="UP000481153"/>
    </source>
</evidence>
<accession>A0A6G0XKB0</accession>
<evidence type="ECO:0000256" key="1">
    <source>
        <dbReference type="SAM" id="MobiDB-lite"/>
    </source>
</evidence>
<gene>
    <name evidence="2" type="ORF">Ae201684_003998</name>
</gene>
<name>A0A6G0XKB0_9STRA</name>
<dbReference type="Proteomes" id="UP000481153">
    <property type="component" value="Unassembled WGS sequence"/>
</dbReference>
<dbReference type="AlphaFoldDB" id="A0A6G0XKB0"/>
<evidence type="ECO:0000313" key="2">
    <source>
        <dbReference type="EMBL" id="KAF0740622.1"/>
    </source>
</evidence>
<feature type="region of interest" description="Disordered" evidence="1">
    <location>
        <begin position="34"/>
        <end position="74"/>
    </location>
</feature>
<comment type="caution">
    <text evidence="2">The sequence shown here is derived from an EMBL/GenBank/DDBJ whole genome shotgun (WGS) entry which is preliminary data.</text>
</comment>
<keyword evidence="3" id="KW-1185">Reference proteome</keyword>
<dbReference type="EMBL" id="VJMJ01000048">
    <property type="protein sequence ID" value="KAF0740622.1"/>
    <property type="molecule type" value="Genomic_DNA"/>
</dbReference>
<sequence>MQDPDATPKLKPRHLSFLSPDEKRSVFVLSTLLNQDDYNRGSPKETPRSNQEDEEEDDDEGVDEESDYCVTPEGLTSKRRKHSFDRTNRIVSHVFILKQPPDAWEWRQDKPSLRFDLLVGLVSTHSRWPLLPIDSDKGAFHLWLMTEDGNGASDVFKLQWTRDPSVHDDMDILHVELATTRRPSDDEVVRVHVKYTGSDGYNAFPTDSNDIRIRVLPFFGTPLSPILPKSPSSATLKRASTPPPDLSFNLISTSLSFSLLDDLPPADLDTAAFEAMSKDRLVKWAFAAASVLRKVEACPVPGTFLNRCAMCDQQGSLDKPLRHSEACRIHGLLEQADSTKSPWTLEASTSEDYRQDDPFLEHSLVRFSPTPPADANHDLSQSLSSLQLNNSISQDVDVAKGG</sequence>
<feature type="compositionally biased region" description="Acidic residues" evidence="1">
    <location>
        <begin position="52"/>
        <end position="67"/>
    </location>
</feature>
<dbReference type="VEuPathDB" id="FungiDB:AeMF1_009200"/>
<reference evidence="2 3" key="1">
    <citation type="submission" date="2019-07" db="EMBL/GenBank/DDBJ databases">
        <title>Genomics analysis of Aphanomyces spp. identifies a new class of oomycete effector associated with host adaptation.</title>
        <authorList>
            <person name="Gaulin E."/>
        </authorList>
    </citation>
    <scope>NUCLEOTIDE SEQUENCE [LARGE SCALE GENOMIC DNA]</scope>
    <source>
        <strain evidence="2 3">ATCC 201684</strain>
    </source>
</reference>